<accession>A0A0K2TRW2</accession>
<proteinExistence type="predicted"/>
<dbReference type="EMBL" id="HACA01011402">
    <property type="protein sequence ID" value="CDW28763.1"/>
    <property type="molecule type" value="Transcribed_RNA"/>
</dbReference>
<sequence length="10" mass="1234">MSWPQNVLIF</sequence>
<name>A0A0K2TRW2_LEPSM</name>
<organism evidence="1">
    <name type="scientific">Lepeophtheirus salmonis</name>
    <name type="common">Salmon louse</name>
    <name type="synonym">Caligus salmonis</name>
    <dbReference type="NCBI Taxonomy" id="72036"/>
    <lineage>
        <taxon>Eukaryota</taxon>
        <taxon>Metazoa</taxon>
        <taxon>Ecdysozoa</taxon>
        <taxon>Arthropoda</taxon>
        <taxon>Crustacea</taxon>
        <taxon>Multicrustacea</taxon>
        <taxon>Hexanauplia</taxon>
        <taxon>Copepoda</taxon>
        <taxon>Siphonostomatoida</taxon>
        <taxon>Caligidae</taxon>
        <taxon>Lepeophtheirus</taxon>
    </lineage>
</organism>
<evidence type="ECO:0000313" key="1">
    <source>
        <dbReference type="EMBL" id="CDW28763.1"/>
    </source>
</evidence>
<protein>
    <submittedName>
        <fullName evidence="1">Uncharacterized protein</fullName>
    </submittedName>
</protein>
<reference evidence="1" key="1">
    <citation type="submission" date="2014-05" db="EMBL/GenBank/DDBJ databases">
        <authorList>
            <person name="Chronopoulou M."/>
        </authorList>
    </citation>
    <scope>NUCLEOTIDE SEQUENCE</scope>
    <source>
        <tissue evidence="1">Whole organism</tissue>
    </source>
</reference>